<name>A0ABP0EZG9_CLALP</name>
<reference evidence="2 3" key="1">
    <citation type="submission" date="2024-02" db="EMBL/GenBank/DDBJ databases">
        <authorList>
            <person name="Daric V."/>
            <person name="Darras S."/>
        </authorList>
    </citation>
    <scope>NUCLEOTIDE SEQUENCE [LARGE SCALE GENOMIC DNA]</scope>
</reference>
<gene>
    <name evidence="2" type="ORF">CVLEPA_LOCUS95</name>
</gene>
<feature type="signal peptide" evidence="1">
    <location>
        <begin position="1"/>
        <end position="21"/>
    </location>
</feature>
<evidence type="ECO:0000256" key="1">
    <source>
        <dbReference type="SAM" id="SignalP"/>
    </source>
</evidence>
<feature type="chain" id="PRO_5047479345" evidence="1">
    <location>
        <begin position="22"/>
        <end position="171"/>
    </location>
</feature>
<proteinExistence type="predicted"/>
<evidence type="ECO:0000313" key="3">
    <source>
        <dbReference type="Proteomes" id="UP001642483"/>
    </source>
</evidence>
<evidence type="ECO:0000313" key="2">
    <source>
        <dbReference type="EMBL" id="CAK8671073.1"/>
    </source>
</evidence>
<accession>A0ABP0EZG9</accession>
<organism evidence="2 3">
    <name type="scientific">Clavelina lepadiformis</name>
    <name type="common">Light-bulb sea squirt</name>
    <name type="synonym">Ascidia lepadiformis</name>
    <dbReference type="NCBI Taxonomy" id="159417"/>
    <lineage>
        <taxon>Eukaryota</taxon>
        <taxon>Metazoa</taxon>
        <taxon>Chordata</taxon>
        <taxon>Tunicata</taxon>
        <taxon>Ascidiacea</taxon>
        <taxon>Aplousobranchia</taxon>
        <taxon>Clavelinidae</taxon>
        <taxon>Clavelina</taxon>
    </lineage>
</organism>
<dbReference type="Proteomes" id="UP001642483">
    <property type="component" value="Unassembled WGS sequence"/>
</dbReference>
<dbReference type="EMBL" id="CAWYQH010000001">
    <property type="protein sequence ID" value="CAK8671073.1"/>
    <property type="molecule type" value="Genomic_DNA"/>
</dbReference>
<comment type="caution">
    <text evidence="2">The sequence shown here is derived from an EMBL/GenBank/DDBJ whole genome shotgun (WGS) entry which is preliminary data.</text>
</comment>
<protein>
    <submittedName>
        <fullName evidence="2">Uncharacterized protein</fullName>
    </submittedName>
</protein>
<sequence>MNLKLVFCLLLVSTLLLPSDAFWGRRRRRWRVRLGGVARKGCAILGVWKPGLRAGCHLISKIGDENLIKLKEFRQQVPISLILLLGDLFREFTIVITYVLHQDLDKYEEAMQQIADELSDEIDPQEVTDGLEELDQVFAEKSDYSDSLSKDVNSDADILDLLNDDDDATEQ</sequence>
<keyword evidence="1" id="KW-0732">Signal</keyword>
<keyword evidence="3" id="KW-1185">Reference proteome</keyword>